<comment type="similarity">
    <text evidence="1">Belongs to the peptidase S51 family.</text>
</comment>
<proteinExistence type="inferred from homology"/>
<dbReference type="Proteomes" id="UP000186513">
    <property type="component" value="Unassembled WGS sequence"/>
</dbReference>
<keyword evidence="6" id="KW-1185">Reference proteome</keyword>
<dbReference type="RefSeq" id="WP_072429239.1">
    <property type="nucleotide sequence ID" value="NZ_FPKR01000011.1"/>
</dbReference>
<evidence type="ECO:0000256" key="3">
    <source>
        <dbReference type="ARBA" id="ARBA00022801"/>
    </source>
</evidence>
<dbReference type="GO" id="GO:0006508">
    <property type="term" value="P:proteolysis"/>
    <property type="evidence" value="ECO:0007669"/>
    <property type="project" value="UniProtKB-KW"/>
</dbReference>
<sequence>MRQLIVLGGGGFSMESSPLLDQYFLDASGKACPRICFLPTASGDAEAQLLKFYAAHARYRCQASHLSLFRPPAQGLASVLLAQDAIFVGGGNTRAMLALWREWGVDQLLRQAYLQGCVLGGISAGMLCWFEAGLSDSSGLLAPLAGLGWLRGGACPHLDGEAERRPRLREYLAAGQLPDSWAADDGAALHFVDEGLHACVSSRPNASVWRFERLGDGSVSERRVSTRYLG</sequence>
<dbReference type="CDD" id="cd03146">
    <property type="entry name" value="GAT1_Peptidase_E"/>
    <property type="match status" value="1"/>
</dbReference>
<evidence type="ECO:0000256" key="4">
    <source>
        <dbReference type="ARBA" id="ARBA00022825"/>
    </source>
</evidence>
<dbReference type="Gene3D" id="3.40.50.880">
    <property type="match status" value="1"/>
</dbReference>
<evidence type="ECO:0000256" key="2">
    <source>
        <dbReference type="ARBA" id="ARBA00022670"/>
    </source>
</evidence>
<protein>
    <submittedName>
        <fullName evidence="5">Peptidase E</fullName>
    </submittedName>
</protein>
<keyword evidence="4" id="KW-0720">Serine protease</keyword>
<dbReference type="SUPFAM" id="SSF52317">
    <property type="entry name" value="Class I glutamine amidotransferase-like"/>
    <property type="match status" value="1"/>
</dbReference>
<keyword evidence="2" id="KW-0645">Protease</keyword>
<dbReference type="InterPro" id="IPR005320">
    <property type="entry name" value="Peptidase_S51"/>
</dbReference>
<dbReference type="STRING" id="1121279.SAMN02745887_02734"/>
<dbReference type="InterPro" id="IPR029062">
    <property type="entry name" value="Class_I_gatase-like"/>
</dbReference>
<dbReference type="OrthoDB" id="9778515at2"/>
<keyword evidence="3" id="KW-0378">Hydrolase</keyword>
<dbReference type="AlphaFoldDB" id="A0A1K2HP42"/>
<organism evidence="5 6">
    <name type="scientific">Chitinimonas taiwanensis DSM 18899</name>
    <dbReference type="NCBI Taxonomy" id="1121279"/>
    <lineage>
        <taxon>Bacteria</taxon>
        <taxon>Pseudomonadati</taxon>
        <taxon>Pseudomonadota</taxon>
        <taxon>Betaproteobacteria</taxon>
        <taxon>Neisseriales</taxon>
        <taxon>Chitinibacteraceae</taxon>
        <taxon>Chitinimonas</taxon>
    </lineage>
</organism>
<reference evidence="5 6" key="1">
    <citation type="submission" date="2016-11" db="EMBL/GenBank/DDBJ databases">
        <authorList>
            <person name="Jaros S."/>
            <person name="Januszkiewicz K."/>
            <person name="Wedrychowicz H."/>
        </authorList>
    </citation>
    <scope>NUCLEOTIDE SEQUENCE [LARGE SCALE GENOMIC DNA]</scope>
    <source>
        <strain evidence="5 6">DSM 18899</strain>
    </source>
</reference>
<dbReference type="PANTHER" id="PTHR20842">
    <property type="entry name" value="PROTEASE S51 ALPHA-ASPARTYL DIPEPTIDASE"/>
    <property type="match status" value="1"/>
</dbReference>
<dbReference type="EMBL" id="FPKR01000011">
    <property type="protein sequence ID" value="SFZ78026.1"/>
    <property type="molecule type" value="Genomic_DNA"/>
</dbReference>
<accession>A0A1K2HP42</accession>
<gene>
    <name evidence="5" type="ORF">SAMN02745887_02734</name>
</gene>
<name>A0A1K2HP42_9NEIS</name>
<dbReference type="PANTHER" id="PTHR20842:SF0">
    <property type="entry name" value="ALPHA-ASPARTYL DIPEPTIDASE"/>
    <property type="match status" value="1"/>
</dbReference>
<evidence type="ECO:0000313" key="6">
    <source>
        <dbReference type="Proteomes" id="UP000186513"/>
    </source>
</evidence>
<evidence type="ECO:0000313" key="5">
    <source>
        <dbReference type="EMBL" id="SFZ78026.1"/>
    </source>
</evidence>
<evidence type="ECO:0000256" key="1">
    <source>
        <dbReference type="ARBA" id="ARBA00006534"/>
    </source>
</evidence>
<dbReference type="Pfam" id="PF03575">
    <property type="entry name" value="Peptidase_S51"/>
    <property type="match status" value="1"/>
</dbReference>
<dbReference type="GO" id="GO:0008236">
    <property type="term" value="F:serine-type peptidase activity"/>
    <property type="evidence" value="ECO:0007669"/>
    <property type="project" value="UniProtKB-KW"/>
</dbReference>